<dbReference type="RefSeq" id="YP_002875718.1">
    <property type="nucleotide sequence ID" value="NC_012663.1"/>
</dbReference>
<dbReference type="EMBL" id="FJ429185">
    <property type="protein sequence ID" value="ACP41726.1"/>
    <property type="molecule type" value="Genomic_DNA"/>
</dbReference>
<feature type="region of interest" description="Disordered" evidence="1">
    <location>
        <begin position="1"/>
        <end position="56"/>
    </location>
</feature>
<proteinExistence type="predicted"/>
<protein>
    <submittedName>
        <fullName evidence="2">Uncharacterized protein</fullName>
    </submittedName>
</protein>
<dbReference type="KEGG" id="vg:7871866"/>
<evidence type="ECO:0000313" key="3">
    <source>
        <dbReference type="Proteomes" id="UP000002336"/>
    </source>
</evidence>
<evidence type="ECO:0000256" key="1">
    <source>
        <dbReference type="SAM" id="MobiDB-lite"/>
    </source>
</evidence>
<evidence type="ECO:0000313" key="2">
    <source>
        <dbReference type="EMBL" id="ACP41726.1"/>
    </source>
</evidence>
<keyword evidence="3" id="KW-1185">Reference proteome</keyword>
<dbReference type="Proteomes" id="UP000002336">
    <property type="component" value="Segment"/>
</dbReference>
<sequence>MSKLRDWFDKTPTVSTPTKEELNKANSRLTQLAGGGSSVERPPRTNKAQIPSDWNKEIKEDNPALDLINGYRAELNNPYVSSIIVKDVLWMLDEIENAL</sequence>
<organism evidence="2 3">
    <name type="scientific">Lactococcus phage P087</name>
    <dbReference type="NCBI Taxonomy" id="641487"/>
    <lineage>
        <taxon>Viruses</taxon>
        <taxon>Duplodnaviria</taxon>
        <taxon>Heunggongvirae</taxon>
        <taxon>Uroviricota</taxon>
        <taxon>Caudoviricetes</taxon>
        <taxon>Teubervirus</taxon>
        <taxon>Teubervirus P087</taxon>
    </lineage>
</organism>
<reference evidence="2 3" key="1">
    <citation type="journal article" date="2009" name="Virology">
        <title>P087, a lactococcal phage with a morphogenesis module similar to an Enterococcus faecalis prophage.</title>
        <authorList>
            <person name="Villion M."/>
            <person name="Chopin M.C."/>
            <person name="Deveau H."/>
            <person name="Ehrlich S.D."/>
            <person name="Moineau S."/>
            <person name="Chopin A."/>
        </authorList>
    </citation>
    <scope>NUCLEOTIDE SEQUENCE</scope>
</reference>
<dbReference type="GeneID" id="7871866"/>
<name>C3U2P0_9CAUD</name>
<accession>C3U2P0</accession>